<dbReference type="RefSeq" id="WP_311634714.1">
    <property type="nucleotide sequence ID" value="NZ_JAVRFF010000009.1"/>
</dbReference>
<reference evidence="1" key="1">
    <citation type="submission" date="2024-05" db="EMBL/GenBank/DDBJ databases">
        <title>30 novel species of actinomycetes from the DSMZ collection.</title>
        <authorList>
            <person name="Nouioui I."/>
        </authorList>
    </citation>
    <scope>NUCLEOTIDE SEQUENCE</scope>
    <source>
        <strain evidence="1">DSM 41014</strain>
    </source>
</reference>
<dbReference type="Proteomes" id="UP001180489">
    <property type="component" value="Unassembled WGS sequence"/>
</dbReference>
<protein>
    <submittedName>
        <fullName evidence="1">Uncharacterized protein</fullName>
    </submittedName>
</protein>
<evidence type="ECO:0000313" key="2">
    <source>
        <dbReference type="Proteomes" id="UP001180489"/>
    </source>
</evidence>
<gene>
    <name evidence="1" type="ORF">RM863_09545</name>
</gene>
<dbReference type="EMBL" id="JAVRFF010000009">
    <property type="protein sequence ID" value="MDT0472371.1"/>
    <property type="molecule type" value="Genomic_DNA"/>
</dbReference>
<sequence>MSPRLCVRSGFAPDAPGDAVVVLVVDPGGAPGERAVALLSGYCYEGDGAVHLVRTDGWAEREVDGESLRLAVAVYPVALAHVGVEAGQFAERSAVDPEAVIVLRARTALPSAPVGRLSDATAVFSAAPEVSVDELLASDDWPMVLAPPPGD</sequence>
<organism evidence="1 2">
    <name type="scientific">Streptomyces hintoniae</name>
    <dbReference type="NCBI Taxonomy" id="3075521"/>
    <lineage>
        <taxon>Bacteria</taxon>
        <taxon>Bacillati</taxon>
        <taxon>Actinomycetota</taxon>
        <taxon>Actinomycetes</taxon>
        <taxon>Kitasatosporales</taxon>
        <taxon>Streptomycetaceae</taxon>
        <taxon>Streptomyces</taxon>
    </lineage>
</organism>
<name>A0ABU2UGI0_9ACTN</name>
<accession>A0ABU2UGI0</accession>
<keyword evidence="2" id="KW-1185">Reference proteome</keyword>
<proteinExistence type="predicted"/>
<comment type="caution">
    <text evidence="1">The sequence shown here is derived from an EMBL/GenBank/DDBJ whole genome shotgun (WGS) entry which is preliminary data.</text>
</comment>
<evidence type="ECO:0000313" key="1">
    <source>
        <dbReference type="EMBL" id="MDT0472371.1"/>
    </source>
</evidence>